<feature type="compositionally biased region" description="Polar residues" evidence="7">
    <location>
        <begin position="379"/>
        <end position="395"/>
    </location>
</feature>
<feature type="compositionally biased region" description="Acidic residues" evidence="7">
    <location>
        <begin position="409"/>
        <end position="423"/>
    </location>
</feature>
<keyword evidence="3 6" id="KW-0227">DNA damage</keyword>
<feature type="region of interest" description="Disordered" evidence="7">
    <location>
        <begin position="220"/>
        <end position="269"/>
    </location>
</feature>
<dbReference type="GO" id="GO:0031298">
    <property type="term" value="C:replication fork protection complex"/>
    <property type="evidence" value="ECO:0007669"/>
    <property type="project" value="TreeGrafter"/>
</dbReference>
<comment type="subcellular location">
    <subcellularLocation>
        <location evidence="1 6">Nucleus</location>
    </subcellularLocation>
</comment>
<dbReference type="Proteomes" id="UP001212997">
    <property type="component" value="Unassembled WGS sequence"/>
</dbReference>
<keyword evidence="5 6" id="KW-0131">Cell cycle</keyword>
<evidence type="ECO:0000256" key="3">
    <source>
        <dbReference type="ARBA" id="ARBA00022763"/>
    </source>
</evidence>
<evidence type="ECO:0000259" key="8">
    <source>
        <dbReference type="Pfam" id="PF07962"/>
    </source>
</evidence>
<protein>
    <recommendedName>
        <fullName evidence="6">Chromosome segregation in meiosis protein</fullName>
    </recommendedName>
</protein>
<keyword evidence="4 6" id="KW-0539">Nucleus</keyword>
<dbReference type="GO" id="GO:0006974">
    <property type="term" value="P:DNA damage response"/>
    <property type="evidence" value="ECO:0007669"/>
    <property type="project" value="UniProtKB-KW"/>
</dbReference>
<dbReference type="PANTHER" id="PTHR13220:SF11">
    <property type="entry name" value="TIMELESS-INTERACTING PROTEIN"/>
    <property type="match status" value="1"/>
</dbReference>
<evidence type="ECO:0000256" key="7">
    <source>
        <dbReference type="SAM" id="MobiDB-lite"/>
    </source>
</evidence>
<dbReference type="GO" id="GO:0043111">
    <property type="term" value="P:replication fork arrest"/>
    <property type="evidence" value="ECO:0007669"/>
    <property type="project" value="TreeGrafter"/>
</dbReference>
<sequence length="423" mass="45887">MSTSLDNIWDEELAPSNSNSNPPAPTPADISDDEALPSTAKRRSTKLFLSSESEGEAPVQTKPKSPTTRELSPGIEALFDDIDDVDDGGFQELAPSLDLASLRKQADARVAKTTLLKSGPVVTTSTPDIGDGGDPVLLSDQGFPALVKQAKKFKPKGKGHELTDLNRILQVYNFWSHDVFPKGQFKDNVQRIEKLCHGKRMHVALSVWHDEAKGLVNGRKIDDPIDLTSGSEDGDGSDKEGEVGPSRAPEAGRSSPPTIPPSSAYNSTAEDDDVDMDAFIQEQHEIHAASSRTTQTPRNDAVSRTSTSRPIPEITDEDEAMWAQLGDFEDFDDPAPALDRPVDQPSRAAAPLAMDDDEDMWDVVREMEMEEENGRSSKAAPSNITSSNGPTSSTGEPKEGQPVVPVVNPDDDWDDMYAELDPQ</sequence>
<feature type="region of interest" description="Disordered" evidence="7">
    <location>
        <begin position="282"/>
        <end position="423"/>
    </location>
</feature>
<feature type="compositionally biased region" description="Basic and acidic residues" evidence="7">
    <location>
        <begin position="362"/>
        <end position="375"/>
    </location>
</feature>
<accession>A0AAD5UVX7</accession>
<evidence type="ECO:0000313" key="10">
    <source>
        <dbReference type="Proteomes" id="UP001212997"/>
    </source>
</evidence>
<reference evidence="9" key="1">
    <citation type="submission" date="2022-07" db="EMBL/GenBank/DDBJ databases">
        <title>Genome Sequence of Physisporinus lineatus.</title>
        <authorList>
            <person name="Buettner E."/>
        </authorList>
    </citation>
    <scope>NUCLEOTIDE SEQUENCE</scope>
    <source>
        <strain evidence="9">VT162</strain>
    </source>
</reference>
<dbReference type="PANTHER" id="PTHR13220">
    <property type="entry name" value="TIMELESS INTERACTING-RELATED"/>
    <property type="match status" value="1"/>
</dbReference>
<evidence type="ECO:0000256" key="5">
    <source>
        <dbReference type="ARBA" id="ARBA00023306"/>
    </source>
</evidence>
<dbReference type="InterPro" id="IPR012923">
    <property type="entry name" value="Csm3"/>
</dbReference>
<dbReference type="GO" id="GO:0003677">
    <property type="term" value="F:DNA binding"/>
    <property type="evidence" value="ECO:0007669"/>
    <property type="project" value="TreeGrafter"/>
</dbReference>
<organism evidence="9 10">
    <name type="scientific">Meripilus lineatus</name>
    <dbReference type="NCBI Taxonomy" id="2056292"/>
    <lineage>
        <taxon>Eukaryota</taxon>
        <taxon>Fungi</taxon>
        <taxon>Dikarya</taxon>
        <taxon>Basidiomycota</taxon>
        <taxon>Agaricomycotina</taxon>
        <taxon>Agaricomycetes</taxon>
        <taxon>Polyporales</taxon>
        <taxon>Meripilaceae</taxon>
        <taxon>Meripilus</taxon>
    </lineage>
</organism>
<dbReference type="AlphaFoldDB" id="A0AAD5UVX7"/>
<dbReference type="Pfam" id="PF07962">
    <property type="entry name" value="Swi3"/>
    <property type="match status" value="1"/>
</dbReference>
<gene>
    <name evidence="9" type="ORF">NLI96_g10475</name>
</gene>
<dbReference type="GO" id="GO:0031297">
    <property type="term" value="P:replication fork processing"/>
    <property type="evidence" value="ECO:0007669"/>
    <property type="project" value="UniProtKB-UniRule"/>
</dbReference>
<dbReference type="GO" id="GO:0000076">
    <property type="term" value="P:DNA replication checkpoint signaling"/>
    <property type="evidence" value="ECO:0007669"/>
    <property type="project" value="UniProtKB-UniRule"/>
</dbReference>
<dbReference type="EMBL" id="JANAWD010000596">
    <property type="protein sequence ID" value="KAJ3477416.1"/>
    <property type="molecule type" value="Genomic_DNA"/>
</dbReference>
<feature type="domain" description="Chromosome segregation in meiosis protein 3" evidence="8">
    <location>
        <begin position="136"/>
        <end position="212"/>
    </location>
</feature>
<dbReference type="InterPro" id="IPR040038">
    <property type="entry name" value="TIPIN/Csm3/Swi3"/>
</dbReference>
<keyword evidence="10" id="KW-1185">Reference proteome</keyword>
<evidence type="ECO:0000313" key="9">
    <source>
        <dbReference type="EMBL" id="KAJ3477416.1"/>
    </source>
</evidence>
<comment type="similarity">
    <text evidence="2 6">Belongs to the CSM3 family.</text>
</comment>
<comment type="caution">
    <text evidence="9">The sequence shown here is derived from an EMBL/GenBank/DDBJ whole genome shotgun (WGS) entry which is preliminary data.</text>
</comment>
<feature type="region of interest" description="Disordered" evidence="7">
    <location>
        <begin position="1"/>
        <end position="71"/>
    </location>
</feature>
<feature type="compositionally biased region" description="Polar residues" evidence="7">
    <location>
        <begin position="290"/>
        <end position="309"/>
    </location>
</feature>
<proteinExistence type="inferred from homology"/>
<evidence type="ECO:0000256" key="2">
    <source>
        <dbReference type="ARBA" id="ARBA00006075"/>
    </source>
</evidence>
<name>A0AAD5UVX7_9APHY</name>
<evidence type="ECO:0000256" key="4">
    <source>
        <dbReference type="ARBA" id="ARBA00023242"/>
    </source>
</evidence>
<evidence type="ECO:0000256" key="1">
    <source>
        <dbReference type="ARBA" id="ARBA00004123"/>
    </source>
</evidence>
<comment type="function">
    <text evidence="6">Plays an important role in the control of DNA replication and the maintenance of replication fork stability.</text>
</comment>
<evidence type="ECO:0000256" key="6">
    <source>
        <dbReference type="RuleBase" id="RU366049"/>
    </source>
</evidence>